<evidence type="ECO:0000313" key="3">
    <source>
        <dbReference type="RefSeq" id="XP_018021229.1"/>
    </source>
</evidence>
<proteinExistence type="predicted"/>
<dbReference type="AlphaFoldDB" id="A0A8B7P513"/>
<sequence length="388" mass="44661">MEQSPALAVQEPKYLLKNVTIPRLTPKDDSGVIIRPKRPSKFLAYDLHFPQTAEREAAESGSQNECILLDKRFLEVINDQEAIVKAKGAHFLTSGDDEMLCIEEKNDNCEDNLNIFVNGANIMSTNGKEIKEEIPREKVQRVHMNRRKFADDPVEYNCRQTGNNSSEVCTRQPSLKNDIVTHRQTTEARNSALDLRHRATSVKTFESVTRLTSITGTATHSAKVVKNKMDHLINVKKDEITSQKKICDSHNSETSALREDAQEKSKLNSKIDLSNKRLAEEVDRNRKLCHDLRSIQDSLHRRRENIIEEVNEYRRQVRATEDYCALLDSREEVTSKELEQVDRTHSSLSDACLEMEIIIRKQKERLRELHNAKLQAFQVLKGFKLENR</sequence>
<organism evidence="2 3">
    <name type="scientific">Hyalella azteca</name>
    <name type="common">Amphipod</name>
    <dbReference type="NCBI Taxonomy" id="294128"/>
    <lineage>
        <taxon>Eukaryota</taxon>
        <taxon>Metazoa</taxon>
        <taxon>Ecdysozoa</taxon>
        <taxon>Arthropoda</taxon>
        <taxon>Crustacea</taxon>
        <taxon>Multicrustacea</taxon>
        <taxon>Malacostraca</taxon>
        <taxon>Eumalacostraca</taxon>
        <taxon>Peracarida</taxon>
        <taxon>Amphipoda</taxon>
        <taxon>Senticaudata</taxon>
        <taxon>Talitrida</taxon>
        <taxon>Talitroidea</taxon>
        <taxon>Hyalellidae</taxon>
        <taxon>Hyalella</taxon>
    </lineage>
</organism>
<accession>A0A8B7P513</accession>
<dbReference type="GeneID" id="108677515"/>
<evidence type="ECO:0000313" key="2">
    <source>
        <dbReference type="Proteomes" id="UP000694843"/>
    </source>
</evidence>
<feature type="coiled-coil region" evidence="1">
    <location>
        <begin position="296"/>
        <end position="323"/>
    </location>
</feature>
<keyword evidence="2" id="KW-1185">Reference proteome</keyword>
<gene>
    <name evidence="3" type="primary">LOC108677515</name>
</gene>
<reference evidence="3" key="1">
    <citation type="submission" date="2025-08" db="UniProtKB">
        <authorList>
            <consortium name="RefSeq"/>
        </authorList>
    </citation>
    <scope>IDENTIFICATION</scope>
    <source>
        <tissue evidence="3">Whole organism</tissue>
    </source>
</reference>
<name>A0A8B7P513_HYAAZ</name>
<keyword evidence="1" id="KW-0175">Coiled coil</keyword>
<dbReference type="Proteomes" id="UP000694843">
    <property type="component" value="Unplaced"/>
</dbReference>
<protein>
    <submittedName>
        <fullName evidence="3">Uncharacterized protein LOC108677515</fullName>
    </submittedName>
</protein>
<dbReference type="KEGG" id="hazt:108677515"/>
<dbReference type="RefSeq" id="XP_018021229.1">
    <property type="nucleotide sequence ID" value="XM_018165740.2"/>
</dbReference>
<evidence type="ECO:0000256" key="1">
    <source>
        <dbReference type="SAM" id="Coils"/>
    </source>
</evidence>